<evidence type="ECO:0000256" key="8">
    <source>
        <dbReference type="ARBA" id="ARBA00023015"/>
    </source>
</evidence>
<proteinExistence type="inferred from homology"/>
<feature type="compositionally biased region" description="Polar residues" evidence="11">
    <location>
        <begin position="1036"/>
        <end position="1049"/>
    </location>
</feature>
<keyword evidence="5 13" id="KW-0732">Signal</keyword>
<dbReference type="GO" id="GO:0030015">
    <property type="term" value="C:CCR4-NOT core complex"/>
    <property type="evidence" value="ECO:0007669"/>
    <property type="project" value="InterPro"/>
</dbReference>
<dbReference type="FunFam" id="3.80.10.10:FF:000129">
    <property type="entry name" value="Leucine-rich repeat receptor-like kinase"/>
    <property type="match status" value="1"/>
</dbReference>
<dbReference type="InterPro" id="IPR038635">
    <property type="entry name" value="CCR4-NOT_su2/3/5_C_sf"/>
</dbReference>
<dbReference type="InterPro" id="IPR032675">
    <property type="entry name" value="LRR_dom_sf"/>
</dbReference>
<dbReference type="Proteomes" id="UP000290289">
    <property type="component" value="Chromosome 11"/>
</dbReference>
<feature type="transmembrane region" description="Helical" evidence="12">
    <location>
        <begin position="527"/>
        <end position="550"/>
    </location>
</feature>
<evidence type="ECO:0000256" key="2">
    <source>
        <dbReference type="ARBA" id="ARBA00007682"/>
    </source>
</evidence>
<dbReference type="Pfam" id="PF04153">
    <property type="entry name" value="NOT2_3_5_C"/>
    <property type="match status" value="1"/>
</dbReference>
<feature type="compositionally biased region" description="Polar residues" evidence="11">
    <location>
        <begin position="993"/>
        <end position="1010"/>
    </location>
</feature>
<keyword evidence="3" id="KW-0433">Leucine-rich repeat</keyword>
<evidence type="ECO:0000313" key="16">
    <source>
        <dbReference type="EMBL" id="RXH84476.1"/>
    </source>
</evidence>
<evidence type="ECO:0000256" key="12">
    <source>
        <dbReference type="SAM" id="Phobius"/>
    </source>
</evidence>
<organism evidence="16 17">
    <name type="scientific">Malus domestica</name>
    <name type="common">Apple</name>
    <name type="synonym">Pyrus malus</name>
    <dbReference type="NCBI Taxonomy" id="3750"/>
    <lineage>
        <taxon>Eukaryota</taxon>
        <taxon>Viridiplantae</taxon>
        <taxon>Streptophyta</taxon>
        <taxon>Embryophyta</taxon>
        <taxon>Tracheophyta</taxon>
        <taxon>Spermatophyta</taxon>
        <taxon>Magnoliopsida</taxon>
        <taxon>eudicotyledons</taxon>
        <taxon>Gunneridae</taxon>
        <taxon>Pentapetalae</taxon>
        <taxon>rosids</taxon>
        <taxon>fabids</taxon>
        <taxon>Rosales</taxon>
        <taxon>Rosaceae</taxon>
        <taxon>Amygdaloideae</taxon>
        <taxon>Maleae</taxon>
        <taxon>Malus</taxon>
    </lineage>
</organism>
<evidence type="ECO:0000256" key="9">
    <source>
        <dbReference type="ARBA" id="ARBA00023136"/>
    </source>
</evidence>
<sequence length="1286" mass="136812">MCLLFCPQCSPITMASSIVLLLVLLLVALSLLSVSANLVSIDCGSSDSFTDENTIKWVGDDEFVSGGKSQVVQTTNGVPRVLTTLRVFSTRKRNCYSIKAEKGAQFLVRATFFYGNYDKKSSPPEFALLLDGNYWADVITSATDLVYKELVYVANGDFIEICLAQTKPNQLPFISAIEIRGLGTDMYSHVDAEYAMVHTRRVAYGATDNIRYPSDDYDRIWEPVEGGDGLVKLTNDLHIIDTSVPDQPPAAAFQYAITTSKPSVSISLGTDLPTDKVPIYIIMYFTEMSQLTTSETRSFEIYIDGKSESDPIVPVYGTVTEMYITNITASSSTNISLVATADSTLPPLINAMEVYYVSGPLTGGTDSNDVTGLGILQDKFSILQEWTGDPCLPSPFTWDWVNCSSDITPRVTALYLSGYGLSGQLPDFSALDALQTIDMHNNSLGGAIPDFLGTLPKLTQLNLADNKLSGPIPATISTNSKLKLVSSGNPDLCAAGATCKTIIPADSDNGSSLGGGSSKKKSSKLPLIIGVTVPAIIVFVVIVVIIVCVISSGNRRRAAIAAHYAGQNGGGNMPNGQPSQGGPIDPQMVGKYAEVAMNQFEVNIQGQRQSNSLFDSDPQTLALADLLPQSSLNGSASNLPDSSGRFASSFSGQSGAASPVFHHSGSMQGLHNIHGSFNVPNMPGTLTSRNSTINNVPSGGVQQPAGSLSGGRFTSNNLPVALSQLSHGSSHAHSGVTNRGGISVVGNPGFSSSTNGIGGSIPGILPTSAAIGNRSAVSGLGVSPILGNAGPRITSSMGNMVGGGNIGRSISTGGGLSVPGLASRLNLSGNGGSGSLTVQGQNRLMSGVLPQGSPQVISMLGNSYPNAGGPLSQSHVQVNNLSSMGIMNDVNSNDSSPFDINDFPSLTSRPSSAGGPQGQLGSLRKQGLGVSPIVQQNQEFSIQNEDFPALPGFKAGGDAEYGINMHQKEQLHDNAVSMMQSQHFPMGRSSGFNLGGTYSSHRPQQQQHAPSVSSSGVSFSQVNNQDLLHMHGSDIFPSSHSTYHSQTSGGPPGIGLRPLNSANSVSGMGSYDQLIQQYQQQNQSQFRLHQMSAGNQSYRDQGMKSMQSAQSAPDLFGLLGLLSVIRMSDPDLTSLALGIDLTTLGLNLNSTENLHKTFGSPWSDEPAKGDPEFSVPQCYYAKQPPVLHVLLVGPLNIELTESFSFVCSMPKDEAQLYAANELNNRGWFYHKEHRLWFIRVPNMEPLVKTNTCERGSYHCFDPNTFETIRKDNFIVHYELLEKRPHC</sequence>
<comment type="subcellular location">
    <subcellularLocation>
        <location evidence="1">Membrane</location>
        <topology evidence="1">Single-pass membrane protein</topology>
    </subcellularLocation>
</comment>
<feature type="region of interest" description="Disordered" evidence="11">
    <location>
        <begin position="887"/>
        <end position="924"/>
    </location>
</feature>
<keyword evidence="8" id="KW-0805">Transcription regulation</keyword>
<dbReference type="InterPro" id="IPR024788">
    <property type="entry name" value="Malectin-like_Carb-bd_dom"/>
</dbReference>
<dbReference type="Pfam" id="PF00560">
    <property type="entry name" value="LRR_1"/>
    <property type="match status" value="2"/>
</dbReference>
<evidence type="ECO:0000256" key="4">
    <source>
        <dbReference type="ARBA" id="ARBA00022692"/>
    </source>
</evidence>
<dbReference type="Gene3D" id="2.30.30.1020">
    <property type="entry name" value="CCR4-NOT complex subunit 2/3/5, C-terminal domain"/>
    <property type="match status" value="1"/>
</dbReference>
<evidence type="ECO:0008006" key="18">
    <source>
        <dbReference type="Google" id="ProtNLM"/>
    </source>
</evidence>
<evidence type="ECO:0000256" key="6">
    <source>
        <dbReference type="ARBA" id="ARBA00022737"/>
    </source>
</evidence>
<name>A0A498IMA1_MALDO</name>
<dbReference type="GO" id="GO:0006355">
    <property type="term" value="P:regulation of DNA-templated transcription"/>
    <property type="evidence" value="ECO:0007669"/>
    <property type="project" value="InterPro"/>
</dbReference>
<evidence type="ECO:0000256" key="1">
    <source>
        <dbReference type="ARBA" id="ARBA00004167"/>
    </source>
</evidence>
<feature type="compositionally biased region" description="Polar residues" evidence="11">
    <location>
        <begin position="887"/>
        <end position="911"/>
    </location>
</feature>
<evidence type="ECO:0000259" key="14">
    <source>
        <dbReference type="Pfam" id="PF04153"/>
    </source>
</evidence>
<keyword evidence="6" id="KW-0677">Repeat</keyword>
<feature type="signal peptide" evidence="13">
    <location>
        <begin position="1"/>
        <end position="36"/>
    </location>
</feature>
<keyword evidence="9 12" id="KW-0472">Membrane</keyword>
<keyword evidence="7 12" id="KW-1133">Transmembrane helix</keyword>
<feature type="region of interest" description="Disordered" evidence="11">
    <location>
        <begin position="993"/>
        <end position="1018"/>
    </location>
</feature>
<feature type="domain" description="Malectin-like" evidence="15">
    <location>
        <begin position="41"/>
        <end position="357"/>
    </location>
</feature>
<feature type="chain" id="PRO_5019821150" description="Malectin-like domain-containing protein" evidence="13">
    <location>
        <begin position="37"/>
        <end position="1286"/>
    </location>
</feature>
<keyword evidence="17" id="KW-1185">Reference proteome</keyword>
<evidence type="ECO:0000256" key="10">
    <source>
        <dbReference type="ARBA" id="ARBA00023163"/>
    </source>
</evidence>
<protein>
    <recommendedName>
        <fullName evidence="18">Malectin-like domain-containing protein</fullName>
    </recommendedName>
</protein>
<dbReference type="InterPro" id="IPR007282">
    <property type="entry name" value="NOT2/3/5_C"/>
</dbReference>
<keyword evidence="10" id="KW-0804">Transcription</keyword>
<evidence type="ECO:0000256" key="3">
    <source>
        <dbReference type="ARBA" id="ARBA00022614"/>
    </source>
</evidence>
<dbReference type="InterPro" id="IPR040168">
    <property type="entry name" value="Not2/3/5"/>
</dbReference>
<dbReference type="SUPFAM" id="SSF52058">
    <property type="entry name" value="L domain-like"/>
    <property type="match status" value="1"/>
</dbReference>
<comment type="caution">
    <text evidence="16">The sequence shown here is derived from an EMBL/GenBank/DDBJ whole genome shotgun (WGS) entry which is preliminary data.</text>
</comment>
<evidence type="ECO:0000256" key="13">
    <source>
        <dbReference type="SAM" id="SignalP"/>
    </source>
</evidence>
<evidence type="ECO:0000313" key="17">
    <source>
        <dbReference type="Proteomes" id="UP000290289"/>
    </source>
</evidence>
<dbReference type="GO" id="GO:0016020">
    <property type="term" value="C:membrane"/>
    <property type="evidence" value="ECO:0007669"/>
    <property type="project" value="UniProtKB-SubCell"/>
</dbReference>
<accession>A0A498IMA1</accession>
<feature type="region of interest" description="Disordered" evidence="11">
    <location>
        <begin position="1030"/>
        <end position="1061"/>
    </location>
</feature>
<evidence type="ECO:0000259" key="15">
    <source>
        <dbReference type="Pfam" id="PF12819"/>
    </source>
</evidence>
<dbReference type="STRING" id="3750.A0A498IMA1"/>
<keyword evidence="4 12" id="KW-0812">Transmembrane</keyword>
<gene>
    <name evidence="16" type="ORF">DVH24_032760</name>
</gene>
<dbReference type="Gene3D" id="3.80.10.10">
    <property type="entry name" value="Ribonuclease Inhibitor"/>
    <property type="match status" value="1"/>
</dbReference>
<dbReference type="EMBL" id="RDQH01000337">
    <property type="protein sequence ID" value="RXH84476.1"/>
    <property type="molecule type" value="Genomic_DNA"/>
</dbReference>
<dbReference type="Pfam" id="PF12819">
    <property type="entry name" value="Malectin_like"/>
    <property type="match status" value="1"/>
</dbReference>
<dbReference type="InterPro" id="IPR001611">
    <property type="entry name" value="Leu-rich_rpt"/>
</dbReference>
<reference evidence="16 17" key="1">
    <citation type="submission" date="2018-10" db="EMBL/GenBank/DDBJ databases">
        <title>A high-quality apple genome assembly.</title>
        <authorList>
            <person name="Hu J."/>
        </authorList>
    </citation>
    <scope>NUCLEOTIDE SEQUENCE [LARGE SCALE GENOMIC DNA]</scope>
    <source>
        <strain evidence="17">cv. HFTH1</strain>
        <tissue evidence="16">Young leaf</tissue>
    </source>
</reference>
<comment type="similarity">
    <text evidence="2">Belongs to the CNOT2/3/5 family.</text>
</comment>
<evidence type="ECO:0000256" key="5">
    <source>
        <dbReference type="ARBA" id="ARBA00022729"/>
    </source>
</evidence>
<feature type="domain" description="NOT2/NOT3/NOT5 C-terminal" evidence="14">
    <location>
        <begin position="1155"/>
        <end position="1280"/>
    </location>
</feature>
<dbReference type="PANTHER" id="PTHR23326">
    <property type="entry name" value="CCR4 NOT-RELATED"/>
    <property type="match status" value="1"/>
</dbReference>
<evidence type="ECO:0000256" key="11">
    <source>
        <dbReference type="SAM" id="MobiDB-lite"/>
    </source>
</evidence>
<evidence type="ECO:0000256" key="7">
    <source>
        <dbReference type="ARBA" id="ARBA00022989"/>
    </source>
</evidence>